<proteinExistence type="inferred from homology"/>
<feature type="domain" description="GTP cyclohydrolase II" evidence="18">
    <location>
        <begin position="192"/>
        <end position="350"/>
    </location>
</feature>
<comment type="cofactor">
    <cofactor evidence="2">
        <name>Zn(2+)</name>
        <dbReference type="ChEBI" id="CHEBI:29105"/>
    </cofactor>
</comment>
<dbReference type="PANTHER" id="PTHR21327">
    <property type="entry name" value="GTP CYCLOHYDROLASE II-RELATED"/>
    <property type="match status" value="1"/>
</dbReference>
<keyword evidence="14" id="KW-0378">Hydrolase</keyword>
<dbReference type="NCBIfam" id="NF001591">
    <property type="entry name" value="PRK00393.1"/>
    <property type="match status" value="1"/>
</dbReference>
<dbReference type="PATRIC" id="fig|1401685.3.peg.635"/>
<evidence type="ECO:0000256" key="7">
    <source>
        <dbReference type="ARBA" id="ARBA00008976"/>
    </source>
</evidence>
<organism evidence="19 20">
    <name type="scientific">Candidatus Xenolissoclinum pacificiensis L6</name>
    <dbReference type="NCBI Taxonomy" id="1401685"/>
    <lineage>
        <taxon>Bacteria</taxon>
        <taxon>Pseudomonadati</taxon>
        <taxon>Pseudomonadota</taxon>
        <taxon>Alphaproteobacteria</taxon>
        <taxon>Rickettsiales</taxon>
        <taxon>Anaplasmataceae</taxon>
        <taxon>Candidatus Xenolissoclinum</taxon>
    </lineage>
</organism>
<dbReference type="UniPathway" id="UPA00275">
    <property type="reaction ID" value="UER00399"/>
</dbReference>
<comment type="catalytic activity">
    <reaction evidence="17">
        <text>GTP + 4 H2O = 2,5-diamino-6-hydroxy-4-(5-phosphoribosylamino)-pyrimidine + formate + 2 phosphate + 3 H(+)</text>
        <dbReference type="Rhea" id="RHEA:23704"/>
        <dbReference type="ChEBI" id="CHEBI:15377"/>
        <dbReference type="ChEBI" id="CHEBI:15378"/>
        <dbReference type="ChEBI" id="CHEBI:15740"/>
        <dbReference type="ChEBI" id="CHEBI:37565"/>
        <dbReference type="ChEBI" id="CHEBI:43474"/>
        <dbReference type="ChEBI" id="CHEBI:58614"/>
        <dbReference type="EC" id="3.5.4.25"/>
    </reaction>
</comment>
<dbReference type="InterPro" id="IPR000926">
    <property type="entry name" value="RibA"/>
</dbReference>
<dbReference type="CDD" id="cd00641">
    <property type="entry name" value="GTP_cyclohydro2"/>
    <property type="match status" value="1"/>
</dbReference>
<dbReference type="InterPro" id="IPR017945">
    <property type="entry name" value="DHBP_synth_RibB-like_a/b_dom"/>
</dbReference>
<dbReference type="PANTHER" id="PTHR21327:SF18">
    <property type="entry name" value="3,4-DIHYDROXY-2-BUTANONE 4-PHOSPHATE SYNTHASE"/>
    <property type="match status" value="1"/>
</dbReference>
<evidence type="ECO:0000256" key="5">
    <source>
        <dbReference type="ARBA" id="ARBA00004904"/>
    </source>
</evidence>
<gene>
    <name evidence="19" type="primary">ribA</name>
    <name evidence="19" type="ORF">P857_344</name>
</gene>
<evidence type="ECO:0000256" key="1">
    <source>
        <dbReference type="ARBA" id="ARBA00000141"/>
    </source>
</evidence>
<evidence type="ECO:0000256" key="6">
    <source>
        <dbReference type="ARBA" id="ARBA00005520"/>
    </source>
</evidence>
<evidence type="ECO:0000256" key="10">
    <source>
        <dbReference type="ARBA" id="ARBA00018836"/>
    </source>
</evidence>
<keyword evidence="11" id="KW-0686">Riboflavin biosynthesis</keyword>
<evidence type="ECO:0000256" key="17">
    <source>
        <dbReference type="ARBA" id="ARBA00049295"/>
    </source>
</evidence>
<evidence type="ECO:0000256" key="15">
    <source>
        <dbReference type="ARBA" id="ARBA00022833"/>
    </source>
</evidence>
<keyword evidence="16" id="KW-0342">GTP-binding</keyword>
<comment type="function">
    <text evidence="3">Catalyzes the conversion of D-ribulose 5-phosphate to formate and 3,4-dihydroxy-2-butanone 4-phosphate.</text>
</comment>
<dbReference type="PIRSF" id="PIRSF001259">
    <property type="entry name" value="RibA"/>
    <property type="match status" value="1"/>
</dbReference>
<evidence type="ECO:0000256" key="11">
    <source>
        <dbReference type="ARBA" id="ARBA00022619"/>
    </source>
</evidence>
<sequence length="379" mass="42974">MLKKIQKRTITAVNSLQKGQAVIMIDDSDRGNYSNIIFAGESITPEKITFMLQNTSDMIYLAMDSTQAQRLNLISNGDAKQGIFTKDRAQIIRMVSSSNTKSEDLIKPDNLFPLIANDKGVLAKNSYTEATVDLMKLAQLNPCGVFCKLMHKNSSIMNTDQLKIFAKTHTIPLLTIQELYLYRLATEKFLEKKVSTPIPIKNIGTLEMSVYQDKYTQEEVIVMSKEYRHNTPLVRIHSSCITGDLFGSLKCDCQNQLHYALNTIHQEGGYVIYLQQEGRGIGLINKLKTYNLQINQNMDTIDANLALNLPIDARKYDLAIQVLKQYNVKKCKLLSNNPDKKNALKNVGIKAQLVKCGSCFNKYNKTYLQTKIDRMNHQI</sequence>
<evidence type="ECO:0000256" key="16">
    <source>
        <dbReference type="ARBA" id="ARBA00023134"/>
    </source>
</evidence>
<dbReference type="STRING" id="1401685.P857_344"/>
<dbReference type="EC" id="3.5.4.25" evidence="9"/>
<dbReference type="Gene3D" id="3.40.50.10990">
    <property type="entry name" value="GTP cyclohydrolase II"/>
    <property type="match status" value="1"/>
</dbReference>
<protein>
    <recommendedName>
        <fullName evidence="10">3,4-dihydroxy-2-butanone 4-phosphate synthase</fullName>
        <ecNumber evidence="9">3.5.4.25</ecNumber>
        <ecNumber evidence="8">4.1.99.12</ecNumber>
    </recommendedName>
</protein>
<dbReference type="EC" id="4.1.99.12" evidence="8"/>
<dbReference type="GO" id="GO:0008686">
    <property type="term" value="F:3,4-dihydroxy-2-butanone-4-phosphate synthase activity"/>
    <property type="evidence" value="ECO:0007669"/>
    <property type="project" value="UniProtKB-EC"/>
</dbReference>
<comment type="caution">
    <text evidence="19">The sequence shown here is derived from an EMBL/GenBank/DDBJ whole genome shotgun (WGS) entry which is preliminary data.</text>
</comment>
<keyword evidence="15" id="KW-0862">Zinc</keyword>
<accession>W2UZM9</accession>
<evidence type="ECO:0000256" key="9">
    <source>
        <dbReference type="ARBA" id="ARBA00012762"/>
    </source>
</evidence>
<evidence type="ECO:0000256" key="2">
    <source>
        <dbReference type="ARBA" id="ARBA00001947"/>
    </source>
</evidence>
<comment type="pathway">
    <text evidence="4">Cofactor biosynthesis; riboflavin biosynthesis; 5-amino-6-(D-ribitylamino)uracil from GTP: step 1/4.</text>
</comment>
<comment type="catalytic activity">
    <reaction evidence="1">
        <text>D-ribulose 5-phosphate = (2S)-2-hydroxy-3-oxobutyl phosphate + formate + H(+)</text>
        <dbReference type="Rhea" id="RHEA:18457"/>
        <dbReference type="ChEBI" id="CHEBI:15378"/>
        <dbReference type="ChEBI" id="CHEBI:15740"/>
        <dbReference type="ChEBI" id="CHEBI:58121"/>
        <dbReference type="ChEBI" id="CHEBI:58830"/>
        <dbReference type="EC" id="4.1.99.12"/>
    </reaction>
</comment>
<dbReference type="AlphaFoldDB" id="W2UZM9"/>
<dbReference type="Gene3D" id="3.90.870.10">
    <property type="entry name" value="DHBP synthase"/>
    <property type="match status" value="2"/>
</dbReference>
<dbReference type="SUPFAM" id="SSF55821">
    <property type="entry name" value="YrdC/RibB"/>
    <property type="match status" value="1"/>
</dbReference>
<evidence type="ECO:0000256" key="13">
    <source>
        <dbReference type="ARBA" id="ARBA00022741"/>
    </source>
</evidence>
<dbReference type="Pfam" id="PF00925">
    <property type="entry name" value="GTP_cyclohydro2"/>
    <property type="match status" value="1"/>
</dbReference>
<evidence type="ECO:0000313" key="20">
    <source>
        <dbReference type="Proteomes" id="UP000018951"/>
    </source>
</evidence>
<dbReference type="GO" id="GO:0009231">
    <property type="term" value="P:riboflavin biosynthetic process"/>
    <property type="evidence" value="ECO:0007669"/>
    <property type="project" value="UniProtKB-UniPathway"/>
</dbReference>
<dbReference type="GO" id="GO:0046872">
    <property type="term" value="F:metal ion binding"/>
    <property type="evidence" value="ECO:0007669"/>
    <property type="project" value="UniProtKB-KW"/>
</dbReference>
<evidence type="ECO:0000313" key="19">
    <source>
        <dbReference type="EMBL" id="ETO91429.1"/>
    </source>
</evidence>
<dbReference type="GO" id="GO:0003935">
    <property type="term" value="F:GTP cyclohydrolase II activity"/>
    <property type="evidence" value="ECO:0007669"/>
    <property type="project" value="UniProtKB-EC"/>
</dbReference>
<evidence type="ECO:0000256" key="8">
    <source>
        <dbReference type="ARBA" id="ARBA00012153"/>
    </source>
</evidence>
<dbReference type="InterPro" id="IPR032677">
    <property type="entry name" value="GTP_cyclohydro_II"/>
</dbReference>
<evidence type="ECO:0000256" key="14">
    <source>
        <dbReference type="ARBA" id="ARBA00022801"/>
    </source>
</evidence>
<evidence type="ECO:0000256" key="3">
    <source>
        <dbReference type="ARBA" id="ARBA00002284"/>
    </source>
</evidence>
<evidence type="ECO:0000256" key="4">
    <source>
        <dbReference type="ARBA" id="ARBA00004853"/>
    </source>
</evidence>
<dbReference type="EMBL" id="AXCJ01000005">
    <property type="protein sequence ID" value="ETO91429.1"/>
    <property type="molecule type" value="Genomic_DNA"/>
</dbReference>
<evidence type="ECO:0000256" key="12">
    <source>
        <dbReference type="ARBA" id="ARBA00022723"/>
    </source>
</evidence>
<dbReference type="Pfam" id="PF00926">
    <property type="entry name" value="DHBP_synthase"/>
    <property type="match status" value="1"/>
</dbReference>
<keyword evidence="13" id="KW-0547">Nucleotide-binding</keyword>
<dbReference type="InterPro" id="IPR036144">
    <property type="entry name" value="RibA-like_sf"/>
</dbReference>
<comment type="similarity">
    <text evidence="6">In the N-terminal section; belongs to the DHBP synthase family.</text>
</comment>
<evidence type="ECO:0000259" key="18">
    <source>
        <dbReference type="Pfam" id="PF00925"/>
    </source>
</evidence>
<dbReference type="Proteomes" id="UP000018951">
    <property type="component" value="Unassembled WGS sequence"/>
</dbReference>
<name>W2UZM9_9RICK</name>
<dbReference type="SUPFAM" id="SSF142695">
    <property type="entry name" value="RibA-like"/>
    <property type="match status" value="1"/>
</dbReference>
<dbReference type="GO" id="GO:0005829">
    <property type="term" value="C:cytosol"/>
    <property type="evidence" value="ECO:0007669"/>
    <property type="project" value="TreeGrafter"/>
</dbReference>
<dbReference type="InterPro" id="IPR000422">
    <property type="entry name" value="DHBP_synthase_RibB"/>
</dbReference>
<dbReference type="GO" id="GO:0005525">
    <property type="term" value="F:GTP binding"/>
    <property type="evidence" value="ECO:0007669"/>
    <property type="project" value="UniProtKB-KW"/>
</dbReference>
<comment type="pathway">
    <text evidence="5">Cofactor biosynthesis; riboflavin biosynthesis; 2-hydroxy-3-oxobutyl phosphate from D-ribulose 5-phosphate: step 1/1.</text>
</comment>
<reference evidence="19 20" key="1">
    <citation type="journal article" date="2013" name="PLoS ONE">
        <title>Bacterial endosymbiosis in a chordate host: long-term co-evolution and conservation of secondary metabolism.</title>
        <authorList>
            <person name="Kwan J.C."/>
            <person name="Schmidt E.W."/>
        </authorList>
    </citation>
    <scope>NUCLEOTIDE SEQUENCE [LARGE SCALE GENOMIC DNA]</scope>
    <source>
        <strain evidence="20">L6</strain>
    </source>
</reference>
<keyword evidence="20" id="KW-1185">Reference proteome</keyword>
<keyword evidence="12" id="KW-0479">Metal-binding</keyword>
<comment type="similarity">
    <text evidence="7">In the C-terminal section; belongs to the GTP cyclohydrolase II family.</text>
</comment>